<evidence type="ECO:0000313" key="4">
    <source>
        <dbReference type="EMBL" id="VAW41496.1"/>
    </source>
</evidence>
<dbReference type="Gene3D" id="1.10.287.130">
    <property type="match status" value="1"/>
</dbReference>
<dbReference type="Gene3D" id="3.40.50.2300">
    <property type="match status" value="2"/>
</dbReference>
<keyword evidence="4" id="KW-0808">Transferase</keyword>
<feature type="domain" description="Response regulatory" evidence="3">
    <location>
        <begin position="1"/>
        <end position="74"/>
    </location>
</feature>
<keyword evidence="4" id="KW-0418">Kinase</keyword>
<dbReference type="SMART" id="SM00448">
    <property type="entry name" value="REC"/>
    <property type="match status" value="1"/>
</dbReference>
<dbReference type="SUPFAM" id="SSF55874">
    <property type="entry name" value="ATPase domain of HSP90 chaperone/DNA topoisomerase II/histidine kinase"/>
    <property type="match status" value="1"/>
</dbReference>
<dbReference type="EMBL" id="UOEX01000387">
    <property type="protein sequence ID" value="VAW41496.1"/>
    <property type="molecule type" value="Genomic_DNA"/>
</dbReference>
<dbReference type="InterPro" id="IPR003594">
    <property type="entry name" value="HATPase_dom"/>
</dbReference>
<feature type="domain" description="Response regulatory" evidence="3">
    <location>
        <begin position="351"/>
        <end position="467"/>
    </location>
</feature>
<sequence>QKPDLVISDWKLPDGDGIAMISRGEDGAVLYPVVIMTSFGNEAWAVEAMRLGALDYVVKSPDMMAEMARISERAIREWHGIADRKRLEAQLRQSQKMEAVGHLAGGIAHDFNNILTAIMGYGDLLAEMVGEKSELKPLIDPILSSAERAADLTRQILAFSRKQRLSPKKTELNSLIDGVHKLMLRLIGEDITIKLNYSARKIFVMVDPGQIEQVLMNLCTNARDAMPQGGILSIGVSVVELDKHDAALHELEEPGAYALISLSDTGNGIDEETRQMIFEPFFTTKVVGKGTGLGLSIVYGIIKQHKGQITVYSETGIGTTFKIYLPLLASREGQIPADPKAAAPALKGTETILLAEDNPEARKLLTLVLKQSGYRVIAAVDGEDAVRKFSDYGDDIDLLLFDVVMPGKSGKDACNSILQIRPTVKVLFMSGYTADIIIDKGIVQDNFNFISKPVSPRELRLKVRKVLDQ</sequence>
<dbReference type="SMART" id="SM00387">
    <property type="entry name" value="HATPase_c"/>
    <property type="match status" value="1"/>
</dbReference>
<evidence type="ECO:0000259" key="2">
    <source>
        <dbReference type="PROSITE" id="PS50109"/>
    </source>
</evidence>
<accession>A0A3B0WA92</accession>
<dbReference type="Gene3D" id="3.30.565.10">
    <property type="entry name" value="Histidine kinase-like ATPase, C-terminal domain"/>
    <property type="match status" value="1"/>
</dbReference>
<organism evidence="4">
    <name type="scientific">hydrothermal vent metagenome</name>
    <dbReference type="NCBI Taxonomy" id="652676"/>
    <lineage>
        <taxon>unclassified sequences</taxon>
        <taxon>metagenomes</taxon>
        <taxon>ecological metagenomes</taxon>
    </lineage>
</organism>
<feature type="non-terminal residue" evidence="4">
    <location>
        <position position="1"/>
    </location>
</feature>
<evidence type="ECO:0000259" key="3">
    <source>
        <dbReference type="PROSITE" id="PS50110"/>
    </source>
</evidence>
<dbReference type="SUPFAM" id="SSF52172">
    <property type="entry name" value="CheY-like"/>
    <property type="match status" value="2"/>
</dbReference>
<dbReference type="AlphaFoldDB" id="A0A3B0WA92"/>
<dbReference type="InterPro" id="IPR036890">
    <property type="entry name" value="HATPase_C_sf"/>
</dbReference>
<dbReference type="PROSITE" id="PS50109">
    <property type="entry name" value="HIS_KIN"/>
    <property type="match status" value="1"/>
</dbReference>
<dbReference type="InterPro" id="IPR003661">
    <property type="entry name" value="HisK_dim/P_dom"/>
</dbReference>
<dbReference type="PRINTS" id="PR00344">
    <property type="entry name" value="BCTRLSENSOR"/>
</dbReference>
<dbReference type="PROSITE" id="PS50110">
    <property type="entry name" value="RESPONSE_REGULATORY"/>
    <property type="match status" value="2"/>
</dbReference>
<dbReference type="Pfam" id="PF00512">
    <property type="entry name" value="HisKA"/>
    <property type="match status" value="1"/>
</dbReference>
<dbReference type="Pfam" id="PF02518">
    <property type="entry name" value="HATPase_c"/>
    <property type="match status" value="1"/>
</dbReference>
<dbReference type="InterPro" id="IPR005467">
    <property type="entry name" value="His_kinase_dom"/>
</dbReference>
<name>A0A3B0WA92_9ZZZZ</name>
<dbReference type="CDD" id="cd00156">
    <property type="entry name" value="REC"/>
    <property type="match status" value="2"/>
</dbReference>
<proteinExistence type="predicted"/>
<keyword evidence="1" id="KW-0597">Phosphoprotein</keyword>
<reference evidence="4" key="1">
    <citation type="submission" date="2018-06" db="EMBL/GenBank/DDBJ databases">
        <authorList>
            <person name="Zhirakovskaya E."/>
        </authorList>
    </citation>
    <scope>NUCLEOTIDE SEQUENCE</scope>
</reference>
<dbReference type="SMART" id="SM00388">
    <property type="entry name" value="HisKA"/>
    <property type="match status" value="1"/>
</dbReference>
<gene>
    <name evidence="4" type="ORF">MNBD_DELTA03-1472</name>
</gene>
<dbReference type="Pfam" id="PF00072">
    <property type="entry name" value="Response_reg"/>
    <property type="match status" value="2"/>
</dbReference>
<protein>
    <submittedName>
        <fullName evidence="4">Multi-sensor hybrid histidine kinase</fullName>
    </submittedName>
</protein>
<feature type="domain" description="Histidine kinase" evidence="2">
    <location>
        <begin position="106"/>
        <end position="329"/>
    </location>
</feature>
<dbReference type="InterPro" id="IPR011006">
    <property type="entry name" value="CheY-like_superfamily"/>
</dbReference>
<dbReference type="GO" id="GO:0000155">
    <property type="term" value="F:phosphorelay sensor kinase activity"/>
    <property type="evidence" value="ECO:0007669"/>
    <property type="project" value="InterPro"/>
</dbReference>
<evidence type="ECO:0000256" key="1">
    <source>
        <dbReference type="ARBA" id="ARBA00022553"/>
    </source>
</evidence>
<dbReference type="SUPFAM" id="SSF47384">
    <property type="entry name" value="Homodimeric domain of signal transducing histidine kinase"/>
    <property type="match status" value="1"/>
</dbReference>
<dbReference type="CDD" id="cd00082">
    <property type="entry name" value="HisKA"/>
    <property type="match status" value="1"/>
</dbReference>
<dbReference type="PANTHER" id="PTHR43065:SF42">
    <property type="entry name" value="TWO-COMPONENT SENSOR PPRA"/>
    <property type="match status" value="1"/>
</dbReference>
<dbReference type="InterPro" id="IPR001789">
    <property type="entry name" value="Sig_transdc_resp-reg_receiver"/>
</dbReference>
<dbReference type="PANTHER" id="PTHR43065">
    <property type="entry name" value="SENSOR HISTIDINE KINASE"/>
    <property type="match status" value="1"/>
</dbReference>
<dbReference type="InterPro" id="IPR004358">
    <property type="entry name" value="Sig_transdc_His_kin-like_C"/>
</dbReference>
<dbReference type="InterPro" id="IPR036097">
    <property type="entry name" value="HisK_dim/P_sf"/>
</dbReference>